<dbReference type="RefSeq" id="WP_377171390.1">
    <property type="nucleotide sequence ID" value="NZ_JBHSMQ010000012.1"/>
</dbReference>
<reference evidence="3" key="1">
    <citation type="journal article" date="2019" name="Int. J. Syst. Evol. Microbiol.">
        <title>The Global Catalogue of Microorganisms (GCM) 10K type strain sequencing project: providing services to taxonomists for standard genome sequencing and annotation.</title>
        <authorList>
            <consortium name="The Broad Institute Genomics Platform"/>
            <consortium name="The Broad Institute Genome Sequencing Center for Infectious Disease"/>
            <person name="Wu L."/>
            <person name="Ma J."/>
        </authorList>
    </citation>
    <scope>NUCLEOTIDE SEQUENCE [LARGE SCALE GENOMIC DNA]</scope>
    <source>
        <strain evidence="3">CGMCC 4.1469</strain>
    </source>
</reference>
<gene>
    <name evidence="2" type="primary">vccB</name>
    <name evidence="2" type="ORF">ACFQDI_22950</name>
</gene>
<keyword evidence="1" id="KW-0472">Membrane</keyword>
<comment type="caution">
    <text evidence="2">The sequence shown here is derived from an EMBL/GenBank/DDBJ whole genome shotgun (WGS) entry which is preliminary data.</text>
</comment>
<dbReference type="PROSITE" id="PS00409">
    <property type="entry name" value="PROKAR_NTER_METHYL"/>
    <property type="match status" value="1"/>
</dbReference>
<evidence type="ECO:0000313" key="2">
    <source>
        <dbReference type="EMBL" id="MFC5457745.1"/>
    </source>
</evidence>
<protein>
    <submittedName>
        <fullName evidence="2">Verru_Chthon cassette protein B</fullName>
    </submittedName>
</protein>
<keyword evidence="1" id="KW-0812">Transmembrane</keyword>
<dbReference type="EMBL" id="JBHSMQ010000012">
    <property type="protein sequence ID" value="MFC5457745.1"/>
    <property type="molecule type" value="Genomic_DNA"/>
</dbReference>
<feature type="transmembrane region" description="Helical" evidence="1">
    <location>
        <begin position="20"/>
        <end position="38"/>
    </location>
</feature>
<dbReference type="InterPro" id="IPR019838">
    <property type="entry name" value="Verru/Chthon_B"/>
</dbReference>
<keyword evidence="3" id="KW-1185">Reference proteome</keyword>
<organism evidence="2 3">
    <name type="scientific">Prosthecobacter fluviatilis</name>
    <dbReference type="NCBI Taxonomy" id="445931"/>
    <lineage>
        <taxon>Bacteria</taxon>
        <taxon>Pseudomonadati</taxon>
        <taxon>Verrucomicrobiota</taxon>
        <taxon>Verrucomicrobiia</taxon>
        <taxon>Verrucomicrobiales</taxon>
        <taxon>Verrucomicrobiaceae</taxon>
        <taxon>Prosthecobacter</taxon>
    </lineage>
</organism>
<keyword evidence="1" id="KW-1133">Transmembrane helix</keyword>
<proteinExistence type="predicted"/>
<sequence length="168" mass="17940">MKILPPSFRTRRRGFSLVEVTLALGIAAFGITTIMSLLPHGVNNVRTAGEITAASRISQHILGALDQSQTAASRQTLRYYFDAYAVPVDPAGRSKDSIAFVAEVGAPVSDVQIPGNTGSHDAFLRRVTMKLKQTAAADFDFTQADPASYKLYSYVVASTGNVSTVSGK</sequence>
<dbReference type="NCBIfam" id="TIGR02598">
    <property type="entry name" value="Verru_Chthon cassette protein B"/>
    <property type="match status" value="1"/>
</dbReference>
<accession>A0ABW0KW28</accession>
<dbReference type="InterPro" id="IPR012902">
    <property type="entry name" value="N_methyl_site"/>
</dbReference>
<name>A0ABW0KW28_9BACT</name>
<evidence type="ECO:0000256" key="1">
    <source>
        <dbReference type="SAM" id="Phobius"/>
    </source>
</evidence>
<evidence type="ECO:0000313" key="3">
    <source>
        <dbReference type="Proteomes" id="UP001596052"/>
    </source>
</evidence>
<dbReference type="Proteomes" id="UP001596052">
    <property type="component" value="Unassembled WGS sequence"/>
</dbReference>